<dbReference type="EMBL" id="LTEB01000016">
    <property type="protein sequence ID" value="KXU18722.1"/>
    <property type="molecule type" value="Genomic_DNA"/>
</dbReference>
<feature type="compositionally biased region" description="Basic and acidic residues" evidence="1">
    <location>
        <begin position="24"/>
        <end position="37"/>
    </location>
</feature>
<sequence>MPAASTPTAANGMMIMRPFQPQTTKEERRSFGTKEPL</sequence>
<proteinExistence type="predicted"/>
<gene>
    <name evidence="2" type="ORF">WM41_0571</name>
</gene>
<dbReference type="Proteomes" id="UP000070339">
    <property type="component" value="Unassembled WGS sequence"/>
</dbReference>
<reference evidence="2 3" key="1">
    <citation type="journal article" date="2016" name="Int. J. Syst. Evol. Microbiol.">
        <title>Resolving the Complexity of Human Skin Metagenomes Using Single-Molecule Sequencing.</title>
        <authorList>
            <consortium name="NISC Comparative Sequencing Program"/>
            <person name="Tsai Y.C."/>
            <person name="Conlan S."/>
            <person name="Deming C."/>
            <person name="Segre J.A."/>
            <person name="Kong H.H."/>
            <person name="Korlach J."/>
            <person name="Oh J."/>
        </authorList>
    </citation>
    <scope>NUCLEOTIDE SEQUENCE [LARGE SCALE GENOMIC DNA]</scope>
    <source>
        <strain evidence="2 3">1B08</strain>
    </source>
</reference>
<keyword evidence="3" id="KW-1185">Reference proteome</keyword>
<evidence type="ECO:0000313" key="2">
    <source>
        <dbReference type="EMBL" id="KXU18722.1"/>
    </source>
</evidence>
<evidence type="ECO:0000256" key="1">
    <source>
        <dbReference type="SAM" id="MobiDB-lite"/>
    </source>
</evidence>
<feature type="region of interest" description="Disordered" evidence="1">
    <location>
        <begin position="1"/>
        <end position="37"/>
    </location>
</feature>
<name>A0ABR5VB73_9CORY</name>
<accession>A0ABR5VB73</accession>
<comment type="caution">
    <text evidence="2">The sequence shown here is derived from an EMBL/GenBank/DDBJ whole genome shotgun (WGS) entry which is preliminary data.</text>
</comment>
<organism evidence="2 3">
    <name type="scientific">Corynebacterium simulans</name>
    <dbReference type="NCBI Taxonomy" id="146827"/>
    <lineage>
        <taxon>Bacteria</taxon>
        <taxon>Bacillati</taxon>
        <taxon>Actinomycetota</taxon>
        <taxon>Actinomycetes</taxon>
        <taxon>Mycobacteriales</taxon>
        <taxon>Corynebacteriaceae</taxon>
        <taxon>Corynebacterium</taxon>
    </lineage>
</organism>
<protein>
    <submittedName>
        <fullName evidence="2">Uncharacterized protein</fullName>
    </submittedName>
</protein>
<evidence type="ECO:0000313" key="3">
    <source>
        <dbReference type="Proteomes" id="UP000070339"/>
    </source>
</evidence>